<dbReference type="SUPFAM" id="SSF52540">
    <property type="entry name" value="P-loop containing nucleoside triphosphate hydrolases"/>
    <property type="match status" value="2"/>
</dbReference>
<feature type="region of interest" description="Disordered" evidence="2">
    <location>
        <begin position="915"/>
        <end position="974"/>
    </location>
</feature>
<dbReference type="GO" id="GO:0005525">
    <property type="term" value="F:GTP binding"/>
    <property type="evidence" value="ECO:0007669"/>
    <property type="project" value="InterPro"/>
</dbReference>
<feature type="compositionally biased region" description="Low complexity" evidence="2">
    <location>
        <begin position="390"/>
        <end position="406"/>
    </location>
</feature>
<keyword evidence="5" id="KW-1185">Reference proteome</keyword>
<dbReference type="InterPro" id="IPR027417">
    <property type="entry name" value="P-loop_NTPase"/>
</dbReference>
<protein>
    <submittedName>
        <fullName evidence="4">Methylmalonic aciduria type A mitochondrial</fullName>
    </submittedName>
</protein>
<feature type="compositionally biased region" description="Polar residues" evidence="2">
    <location>
        <begin position="955"/>
        <end position="974"/>
    </location>
</feature>
<dbReference type="InterPro" id="IPR033979">
    <property type="entry name" value="MINDY_domain"/>
</dbReference>
<feature type="compositionally biased region" description="Polar residues" evidence="2">
    <location>
        <begin position="465"/>
        <end position="477"/>
    </location>
</feature>
<dbReference type="NCBIfam" id="TIGR00750">
    <property type="entry name" value="lao"/>
    <property type="match status" value="1"/>
</dbReference>
<organism evidence="4 5">
    <name type="scientific">Clonorchis sinensis</name>
    <name type="common">Chinese liver fluke</name>
    <dbReference type="NCBI Taxonomy" id="79923"/>
    <lineage>
        <taxon>Eukaryota</taxon>
        <taxon>Metazoa</taxon>
        <taxon>Spiralia</taxon>
        <taxon>Lophotrochozoa</taxon>
        <taxon>Platyhelminthes</taxon>
        <taxon>Trematoda</taxon>
        <taxon>Digenea</taxon>
        <taxon>Opisthorchiida</taxon>
        <taxon>Opisthorchiata</taxon>
        <taxon>Opisthorchiidae</taxon>
        <taxon>Clonorchis</taxon>
    </lineage>
</organism>
<dbReference type="EMBL" id="NIRI02000042">
    <property type="protein sequence ID" value="KAG5452433.1"/>
    <property type="molecule type" value="Genomic_DNA"/>
</dbReference>
<dbReference type="PANTHER" id="PTHR23408">
    <property type="entry name" value="METHYLMALONYL-COA MUTASE"/>
    <property type="match status" value="1"/>
</dbReference>
<dbReference type="GO" id="GO:1990380">
    <property type="term" value="F:K48-linked deubiquitinase activity"/>
    <property type="evidence" value="ECO:0007669"/>
    <property type="project" value="InterPro"/>
</dbReference>
<evidence type="ECO:0000313" key="5">
    <source>
        <dbReference type="Proteomes" id="UP000286415"/>
    </source>
</evidence>
<accession>A0A3R7CH99</accession>
<dbReference type="NCBIfam" id="NF006958">
    <property type="entry name" value="PRK09435.1"/>
    <property type="match status" value="1"/>
</dbReference>
<dbReference type="GO" id="GO:0004843">
    <property type="term" value="F:cysteine-type deubiquitinase activity"/>
    <property type="evidence" value="ECO:0007669"/>
    <property type="project" value="InterPro"/>
</dbReference>
<feature type="domain" description="MINDY deubiquitinase" evidence="3">
    <location>
        <begin position="488"/>
        <end position="738"/>
    </location>
</feature>
<dbReference type="GO" id="GO:0003924">
    <property type="term" value="F:GTPase activity"/>
    <property type="evidence" value="ECO:0007669"/>
    <property type="project" value="InterPro"/>
</dbReference>
<dbReference type="Pfam" id="PF03308">
    <property type="entry name" value="MeaB"/>
    <property type="match status" value="2"/>
</dbReference>
<sequence>MEVNRLEQHRRGSSLDLWTNRVGVLQDQQLSCARVVVIACFAHRWSLRARYAYQLEQLAHIPTASPLLSLFSFLCPPSFLISANALFHLKSVGSSISVVQSIRRSACPRFEKIQSVARDLVPWSSWFNHPAGVSEQSTISSRLTSLIANGDVVCWRLARMRVGPCGQAASVVSAVSIRQRTRVSDYNVLLTPQKLAVSGNGGCSFEILSLYRMEVTERWSVHDLATNHEGPHQSTYSCWQLLSPLLDETNHCGGLPSTVSPSRRSRHGLEAEKLKQGLNQGRPSPSKSQKGFLVLNVLPVQCSSRSSDIVILVGDVNAKLCRLGSLESHLDGRIGVDSRRTDNVDRLLQLCADQENQAYYSEHVYVLEMDLTTTQTTSSEQSEHSAEPTSECSTLQASTSSSHSDSVNADLPAADDDTVAQHAHAVLSPPSVEPATASTSLCTDVNASQYSSLPIPVSQPKPPATSASEQIKTPTRPSVFSSPNDFIYHIKWISFQGTSRPIITQNENGPCPIIAIGNVLLLRGTMSLPTGTEVLTGQRLVNLLSDILLSHPVTDLDDGQLLNYETTVADAFNLFPSLQTGLDINVRFTGVSAFEFTPALSVFDLFRITLYHGWLVDPANAELISVVSDRSYNQLVERVIELKASADPDKAAQGLLAEDFLAQTASQLTYHGLCELYSAVSDGQLAVFFRNNHYNTIYKTGGRILVLVTDHVLSNEPNIVWEVLNDVDGNTQFVDEAFQLHSPVSSVSENNSVSNNPIHETETAVELVSAPGIKSPEAVTRGKIRISSSSYDVAESGKRRTTSVEELAQACTEHMKLESTNANKMDSDLSLAVQLQLEELKSSNSIGGISEKKVAQVVDRTTEPANGIRESNSILSSDNLPKICSGKVLALAKEELGSGSDLDVALRLQWEEVTRNERNRSEHPSAPARSTADPVDQRRRHSATARHTGAPPRPHTNSRPPTLRVSQRSTSTDSRCLAVIPPEGSTRAEILLGCPSINRPCPRYLQKSDKLSVHSQLRNPPHTSTCASRFFRSISDDFCVPNNIKELKERLFAGDRRSLAQSITLLESRNPDRRREGQYILSEAMNYLAERETRTGTYTFRVGLSGPPGAGKSTFIEALGTRLIGLVPWVSELREESRKGPYGKRSSKEAVSIPTENHRVAVLAVDPSSVTTGGSLLADKTRMYELSRHENAYVRPSPSGGNLGGVARSTNETVLICEAAGFDVVLVETVGVGQSEIAVADMVDLFILLIPPAGGDELQGIKRGIVEYADIVVVNKADGDLVAPARRIAAEYSNAMKYQRMRRPNWRPQVMLASSYTGAGIVEFWNRVLEFKEMQLASKELQSVRKKQMKVWMWNYIKEGIWDHFRMHPVVRHQLSSIERKVEAGELAPGPAAELLINIFIQGS</sequence>
<evidence type="ECO:0000256" key="2">
    <source>
        <dbReference type="SAM" id="MobiDB-lite"/>
    </source>
</evidence>
<dbReference type="InParanoid" id="A0A3R7CH99"/>
<gene>
    <name evidence="4" type="ORF">CSKR_107133</name>
</gene>
<dbReference type="STRING" id="79923.A0A3R7CH99"/>
<evidence type="ECO:0000259" key="3">
    <source>
        <dbReference type="Pfam" id="PF04424"/>
    </source>
</evidence>
<evidence type="ECO:0000256" key="1">
    <source>
        <dbReference type="ARBA" id="ARBA00009625"/>
    </source>
</evidence>
<feature type="region of interest" description="Disordered" evidence="2">
    <location>
        <begin position="453"/>
        <end position="477"/>
    </location>
</feature>
<comment type="similarity">
    <text evidence="1">Belongs to the SIMIBI class G3E GTPase family. ArgK/MeaB subfamily.</text>
</comment>
<proteinExistence type="inferred from homology"/>
<reference evidence="4 5" key="2">
    <citation type="journal article" date="2021" name="Genomics">
        <title>High-quality reference genome for Clonorchis sinensis.</title>
        <authorList>
            <person name="Young N.D."/>
            <person name="Stroehlein A.J."/>
            <person name="Kinkar L."/>
            <person name="Wang T."/>
            <person name="Sohn W.M."/>
            <person name="Chang B.C.H."/>
            <person name="Kaur P."/>
            <person name="Weisz D."/>
            <person name="Dudchenko O."/>
            <person name="Aiden E.L."/>
            <person name="Korhonen P.K."/>
            <person name="Gasser R.B."/>
        </authorList>
    </citation>
    <scope>NUCLEOTIDE SEQUENCE [LARGE SCALE GENOMIC DNA]</scope>
    <source>
        <strain evidence="4">Cs-k2</strain>
    </source>
</reference>
<dbReference type="Gene3D" id="1.20.5.170">
    <property type="match status" value="1"/>
</dbReference>
<dbReference type="PANTHER" id="PTHR23408:SF3">
    <property type="entry name" value="METHYLMALONIC ACIDURIA TYPE A PROTEIN, MITOCHONDRIAL"/>
    <property type="match status" value="1"/>
</dbReference>
<dbReference type="OrthoDB" id="10261212at2759"/>
<dbReference type="Gene3D" id="3.40.50.300">
    <property type="entry name" value="P-loop containing nucleotide triphosphate hydrolases"/>
    <property type="match status" value="1"/>
</dbReference>
<dbReference type="Gene3D" id="1.10.287.130">
    <property type="match status" value="1"/>
</dbReference>
<comment type="caution">
    <text evidence="4">The sequence shown here is derived from an EMBL/GenBank/DDBJ whole genome shotgun (WGS) entry which is preliminary data.</text>
</comment>
<dbReference type="Proteomes" id="UP000286415">
    <property type="component" value="Unassembled WGS sequence"/>
</dbReference>
<dbReference type="GO" id="GO:0005737">
    <property type="term" value="C:cytoplasm"/>
    <property type="evidence" value="ECO:0007669"/>
    <property type="project" value="TreeGrafter"/>
</dbReference>
<reference evidence="4 5" key="1">
    <citation type="journal article" date="2018" name="Biotechnol. Adv.">
        <title>Improved genomic resources and new bioinformatic workflow for the carcinogenic parasite Clonorchis sinensis: Biotechnological implications.</title>
        <authorList>
            <person name="Wang D."/>
            <person name="Korhonen P.K."/>
            <person name="Gasser R.B."/>
            <person name="Young N.D."/>
        </authorList>
    </citation>
    <scope>NUCLEOTIDE SEQUENCE [LARGE SCALE GENOMIC DNA]</scope>
    <source>
        <strain evidence="4">Cs-k2</strain>
    </source>
</reference>
<dbReference type="InterPro" id="IPR005129">
    <property type="entry name" value="GTPase_ArgK"/>
</dbReference>
<dbReference type="CDD" id="cd03114">
    <property type="entry name" value="MMAA-like"/>
    <property type="match status" value="1"/>
</dbReference>
<evidence type="ECO:0000313" key="4">
    <source>
        <dbReference type="EMBL" id="KAG5452433.1"/>
    </source>
</evidence>
<feature type="region of interest" description="Disordered" evidence="2">
    <location>
        <begin position="375"/>
        <end position="412"/>
    </location>
</feature>
<dbReference type="Pfam" id="PF04424">
    <property type="entry name" value="MINDY_DUB"/>
    <property type="match status" value="1"/>
</dbReference>
<name>A0A3R7CH99_CLOSI</name>